<dbReference type="InterPro" id="IPR002347">
    <property type="entry name" value="SDR_fam"/>
</dbReference>
<dbReference type="Pfam" id="PF00106">
    <property type="entry name" value="adh_short"/>
    <property type="match status" value="1"/>
</dbReference>
<comment type="similarity">
    <text evidence="1 3">Belongs to the short-chain dehydrogenases/reductases (SDR) family.</text>
</comment>
<keyword evidence="2" id="KW-0560">Oxidoreductase</keyword>
<dbReference type="PANTHER" id="PTHR42760">
    <property type="entry name" value="SHORT-CHAIN DEHYDROGENASES/REDUCTASES FAMILY MEMBER"/>
    <property type="match status" value="1"/>
</dbReference>
<dbReference type="GO" id="GO:0016616">
    <property type="term" value="F:oxidoreductase activity, acting on the CH-OH group of donors, NAD or NADP as acceptor"/>
    <property type="evidence" value="ECO:0007669"/>
    <property type="project" value="TreeGrafter"/>
</dbReference>
<dbReference type="PRINTS" id="PR00081">
    <property type="entry name" value="GDHRDH"/>
</dbReference>
<dbReference type="AlphaFoldDB" id="A0A6A6SDL8"/>
<dbReference type="PRINTS" id="PR00080">
    <property type="entry name" value="SDRFAMILY"/>
</dbReference>
<evidence type="ECO:0000256" key="1">
    <source>
        <dbReference type="ARBA" id="ARBA00006484"/>
    </source>
</evidence>
<dbReference type="EMBL" id="MU006777">
    <property type="protein sequence ID" value="KAF2645936.1"/>
    <property type="molecule type" value="Genomic_DNA"/>
</dbReference>
<organism evidence="4 5">
    <name type="scientific">Massarina eburnea CBS 473.64</name>
    <dbReference type="NCBI Taxonomy" id="1395130"/>
    <lineage>
        <taxon>Eukaryota</taxon>
        <taxon>Fungi</taxon>
        <taxon>Dikarya</taxon>
        <taxon>Ascomycota</taxon>
        <taxon>Pezizomycotina</taxon>
        <taxon>Dothideomycetes</taxon>
        <taxon>Pleosporomycetidae</taxon>
        <taxon>Pleosporales</taxon>
        <taxon>Massarineae</taxon>
        <taxon>Massarinaceae</taxon>
        <taxon>Massarina</taxon>
    </lineage>
</organism>
<dbReference type="PANTHER" id="PTHR42760:SF37">
    <property type="entry name" value="CLAVALDEHYDE DEHYDROGENASE"/>
    <property type="match status" value="1"/>
</dbReference>
<sequence>MLPPPSSGYEFTGPDHERHDIYPAISVKKTPSLRQEGKVILITGAGRGIGRAIALEYALAGISGIIIVARSSDQLSEVESSIKAINSSIKVLKTSLDVRSNDAVTNLAKTIEADFGRLDVLINNAGVTDEWKSLPETDAVEWWNTIEVNTKAPYLFLRSLLPLLASTARRFGTMSDVINMSSIGANFATPGASAYCMSKLALDMLTEFVVMEFGEDVVCVSAHPGGVPTALASAVSALDGLLVDTPELCGGWCVWMTAGARKWLSGRYVSATWDVDRLESMKEDILKGDKLKKRLVI</sequence>
<evidence type="ECO:0000256" key="2">
    <source>
        <dbReference type="ARBA" id="ARBA00023002"/>
    </source>
</evidence>
<dbReference type="OrthoDB" id="1933717at2759"/>
<dbReference type="CDD" id="cd05233">
    <property type="entry name" value="SDR_c"/>
    <property type="match status" value="1"/>
</dbReference>
<accession>A0A6A6SDL8</accession>
<proteinExistence type="inferred from homology"/>
<dbReference type="Gene3D" id="3.40.50.720">
    <property type="entry name" value="NAD(P)-binding Rossmann-like Domain"/>
    <property type="match status" value="1"/>
</dbReference>
<keyword evidence="5" id="KW-1185">Reference proteome</keyword>
<dbReference type="InterPro" id="IPR036291">
    <property type="entry name" value="NAD(P)-bd_dom_sf"/>
</dbReference>
<gene>
    <name evidence="4" type="ORF">P280DRAFT_486981</name>
</gene>
<evidence type="ECO:0000256" key="3">
    <source>
        <dbReference type="RuleBase" id="RU000363"/>
    </source>
</evidence>
<dbReference type="SUPFAM" id="SSF51735">
    <property type="entry name" value="NAD(P)-binding Rossmann-fold domains"/>
    <property type="match status" value="1"/>
</dbReference>
<name>A0A6A6SDL8_9PLEO</name>
<evidence type="ECO:0000313" key="5">
    <source>
        <dbReference type="Proteomes" id="UP000799753"/>
    </source>
</evidence>
<evidence type="ECO:0000313" key="4">
    <source>
        <dbReference type="EMBL" id="KAF2645936.1"/>
    </source>
</evidence>
<reference evidence="4" key="1">
    <citation type="journal article" date="2020" name="Stud. Mycol.">
        <title>101 Dothideomycetes genomes: a test case for predicting lifestyles and emergence of pathogens.</title>
        <authorList>
            <person name="Haridas S."/>
            <person name="Albert R."/>
            <person name="Binder M."/>
            <person name="Bloem J."/>
            <person name="Labutti K."/>
            <person name="Salamov A."/>
            <person name="Andreopoulos B."/>
            <person name="Baker S."/>
            <person name="Barry K."/>
            <person name="Bills G."/>
            <person name="Bluhm B."/>
            <person name="Cannon C."/>
            <person name="Castanera R."/>
            <person name="Culley D."/>
            <person name="Daum C."/>
            <person name="Ezra D."/>
            <person name="Gonzalez J."/>
            <person name="Henrissat B."/>
            <person name="Kuo A."/>
            <person name="Liang C."/>
            <person name="Lipzen A."/>
            <person name="Lutzoni F."/>
            <person name="Magnuson J."/>
            <person name="Mondo S."/>
            <person name="Nolan M."/>
            <person name="Ohm R."/>
            <person name="Pangilinan J."/>
            <person name="Park H.-J."/>
            <person name="Ramirez L."/>
            <person name="Alfaro M."/>
            <person name="Sun H."/>
            <person name="Tritt A."/>
            <person name="Yoshinaga Y."/>
            <person name="Zwiers L.-H."/>
            <person name="Turgeon B."/>
            <person name="Goodwin S."/>
            <person name="Spatafora J."/>
            <person name="Crous P."/>
            <person name="Grigoriev I."/>
        </authorList>
    </citation>
    <scope>NUCLEOTIDE SEQUENCE</scope>
    <source>
        <strain evidence="4">CBS 473.64</strain>
    </source>
</reference>
<protein>
    <submittedName>
        <fullName evidence="4">NAD(P)-binding protein</fullName>
    </submittedName>
</protein>
<dbReference type="Proteomes" id="UP000799753">
    <property type="component" value="Unassembled WGS sequence"/>
</dbReference>